<sequence>MACSGECEGSEVELNLKHSFKVLKAEPGFEEAGTAMGTETRTKRETRVFYCKFCSRKFSNLQALGGHQNAHKRERDIAKREKAVAAAAAAMSFRTTTAAAAAATTTGAFDSIGSFYHPYYSAMAIHALRNKALGFPIRPPIRKPTRPQAVAHGCRWWPREQYMAAAQQLHFGGLWQAANNGGRENLATTELESIAMASRNATSSSSQIFGADQYNIHGLDLTLKL</sequence>
<dbReference type="GeneID" id="111441732"/>
<gene>
    <name evidence="9" type="primary">LOC111441732</name>
</gene>
<dbReference type="AlphaFoldDB" id="A0A6J1F842"/>
<proteinExistence type="predicted"/>
<keyword evidence="5" id="KW-0539">Nucleus</keyword>
<dbReference type="PROSITE" id="PS50157">
    <property type="entry name" value="ZINC_FINGER_C2H2_2"/>
    <property type="match status" value="1"/>
</dbReference>
<dbReference type="Proteomes" id="UP000504609">
    <property type="component" value="Unplaced"/>
</dbReference>
<evidence type="ECO:0000256" key="5">
    <source>
        <dbReference type="ARBA" id="ARBA00023242"/>
    </source>
</evidence>
<protein>
    <submittedName>
        <fullName evidence="9">Zinc finger protein 1-like</fullName>
    </submittedName>
</protein>
<dbReference type="Gene3D" id="3.30.160.60">
    <property type="entry name" value="Classic Zinc Finger"/>
    <property type="match status" value="1"/>
</dbReference>
<evidence type="ECO:0000256" key="6">
    <source>
        <dbReference type="PROSITE-ProRule" id="PRU00042"/>
    </source>
</evidence>
<dbReference type="GO" id="GO:0005634">
    <property type="term" value="C:nucleus"/>
    <property type="evidence" value="ECO:0007669"/>
    <property type="project" value="UniProtKB-SubCell"/>
</dbReference>
<organism evidence="8 9">
    <name type="scientific">Cucurbita moschata</name>
    <name type="common">Winter crookneck squash</name>
    <name type="synonym">Cucurbita pepo var. moschata</name>
    <dbReference type="NCBI Taxonomy" id="3662"/>
    <lineage>
        <taxon>Eukaryota</taxon>
        <taxon>Viridiplantae</taxon>
        <taxon>Streptophyta</taxon>
        <taxon>Embryophyta</taxon>
        <taxon>Tracheophyta</taxon>
        <taxon>Spermatophyta</taxon>
        <taxon>Magnoliopsida</taxon>
        <taxon>eudicotyledons</taxon>
        <taxon>Gunneridae</taxon>
        <taxon>Pentapetalae</taxon>
        <taxon>rosids</taxon>
        <taxon>fabids</taxon>
        <taxon>Cucurbitales</taxon>
        <taxon>Cucurbitaceae</taxon>
        <taxon>Cucurbiteae</taxon>
        <taxon>Cucurbita</taxon>
    </lineage>
</organism>
<dbReference type="PANTHER" id="PTHR47287:SF15">
    <property type="entry name" value="ZINC FINGER PROTEIN 3-LIKE"/>
    <property type="match status" value="1"/>
</dbReference>
<dbReference type="GO" id="GO:0009788">
    <property type="term" value="P:negative regulation of abscisic acid-activated signaling pathway"/>
    <property type="evidence" value="ECO:0007669"/>
    <property type="project" value="InterPro"/>
</dbReference>
<keyword evidence="3 6" id="KW-0863">Zinc-finger</keyword>
<reference evidence="9" key="1">
    <citation type="submission" date="2025-08" db="UniProtKB">
        <authorList>
            <consortium name="RefSeq"/>
        </authorList>
    </citation>
    <scope>IDENTIFICATION</scope>
    <source>
        <tissue evidence="9">Young leaves</tissue>
    </source>
</reference>
<evidence type="ECO:0000256" key="1">
    <source>
        <dbReference type="ARBA" id="ARBA00004123"/>
    </source>
</evidence>
<accession>A0A6J1F842</accession>
<keyword evidence="2" id="KW-0479">Metal-binding</keyword>
<evidence type="ECO:0000313" key="8">
    <source>
        <dbReference type="Proteomes" id="UP000504609"/>
    </source>
</evidence>
<evidence type="ECO:0000256" key="3">
    <source>
        <dbReference type="ARBA" id="ARBA00022771"/>
    </source>
</evidence>
<dbReference type="SUPFAM" id="SSF57667">
    <property type="entry name" value="beta-beta-alpha zinc fingers"/>
    <property type="match status" value="1"/>
</dbReference>
<name>A0A6J1F842_CUCMO</name>
<dbReference type="PROSITE" id="PS00028">
    <property type="entry name" value="ZINC_FINGER_C2H2_1"/>
    <property type="match status" value="1"/>
</dbReference>
<dbReference type="InterPro" id="IPR013087">
    <property type="entry name" value="Znf_C2H2_type"/>
</dbReference>
<keyword evidence="4" id="KW-0862">Zinc</keyword>
<dbReference type="GO" id="GO:0008270">
    <property type="term" value="F:zinc ion binding"/>
    <property type="evidence" value="ECO:0007669"/>
    <property type="project" value="UniProtKB-KW"/>
</dbReference>
<feature type="domain" description="C2H2-type" evidence="7">
    <location>
        <begin position="49"/>
        <end position="76"/>
    </location>
</feature>
<keyword evidence="8" id="KW-1185">Reference proteome</keyword>
<evidence type="ECO:0000313" key="9">
    <source>
        <dbReference type="RefSeq" id="XP_022934598.1"/>
    </source>
</evidence>
<dbReference type="KEGG" id="cmos:111441732"/>
<dbReference type="PANTHER" id="PTHR47287">
    <property type="entry name" value="C2H2 AND C2HC ZINC FINGERS SUPERFAMILY PROTEIN"/>
    <property type="match status" value="1"/>
</dbReference>
<dbReference type="InterPro" id="IPR044246">
    <property type="entry name" value="ZFP3-like"/>
</dbReference>
<dbReference type="RefSeq" id="XP_022934598.1">
    <property type="nucleotide sequence ID" value="XM_023078830.1"/>
</dbReference>
<evidence type="ECO:0000256" key="2">
    <source>
        <dbReference type="ARBA" id="ARBA00022723"/>
    </source>
</evidence>
<comment type="subcellular location">
    <subcellularLocation>
        <location evidence="1">Nucleus</location>
    </subcellularLocation>
</comment>
<evidence type="ECO:0000259" key="7">
    <source>
        <dbReference type="PROSITE" id="PS50157"/>
    </source>
</evidence>
<dbReference type="InterPro" id="IPR036236">
    <property type="entry name" value="Znf_C2H2_sf"/>
</dbReference>
<evidence type="ECO:0000256" key="4">
    <source>
        <dbReference type="ARBA" id="ARBA00022833"/>
    </source>
</evidence>